<proteinExistence type="predicted"/>
<keyword evidence="6" id="KW-1185">Reference proteome</keyword>
<dbReference type="Gene3D" id="3.50.50.60">
    <property type="entry name" value="FAD/NAD(P)-binding domain"/>
    <property type="match status" value="1"/>
</dbReference>
<dbReference type="GO" id="GO:0044550">
    <property type="term" value="P:secondary metabolite biosynthetic process"/>
    <property type="evidence" value="ECO:0007669"/>
    <property type="project" value="TreeGrafter"/>
</dbReference>
<dbReference type="Pfam" id="PF01494">
    <property type="entry name" value="FAD_binding_3"/>
    <property type="match status" value="1"/>
</dbReference>
<gene>
    <name evidence="5" type="ORF">EAS64_16510</name>
</gene>
<dbReference type="GO" id="GO:0071949">
    <property type="term" value="F:FAD binding"/>
    <property type="evidence" value="ECO:0007669"/>
    <property type="project" value="InterPro"/>
</dbReference>
<dbReference type="OrthoDB" id="3212532at2"/>
<dbReference type="PANTHER" id="PTHR46720:SF3">
    <property type="entry name" value="FAD-BINDING DOMAIN-CONTAINING PROTEIN-RELATED"/>
    <property type="match status" value="1"/>
</dbReference>
<dbReference type="InterPro" id="IPR002938">
    <property type="entry name" value="FAD-bd"/>
</dbReference>
<evidence type="ECO:0000256" key="1">
    <source>
        <dbReference type="ARBA" id="ARBA00022630"/>
    </source>
</evidence>
<evidence type="ECO:0000259" key="4">
    <source>
        <dbReference type="Pfam" id="PF01494"/>
    </source>
</evidence>
<dbReference type="SUPFAM" id="SSF51905">
    <property type="entry name" value="FAD/NAD(P)-binding domain"/>
    <property type="match status" value="1"/>
</dbReference>
<dbReference type="Proteomes" id="UP000460272">
    <property type="component" value="Unassembled WGS sequence"/>
</dbReference>
<evidence type="ECO:0000313" key="6">
    <source>
        <dbReference type="Proteomes" id="UP000460272"/>
    </source>
</evidence>
<evidence type="ECO:0000256" key="2">
    <source>
        <dbReference type="ARBA" id="ARBA00022827"/>
    </source>
</evidence>
<organism evidence="5 6">
    <name type="scientific">Trebonia kvetii</name>
    <dbReference type="NCBI Taxonomy" id="2480626"/>
    <lineage>
        <taxon>Bacteria</taxon>
        <taxon>Bacillati</taxon>
        <taxon>Actinomycetota</taxon>
        <taxon>Actinomycetes</taxon>
        <taxon>Streptosporangiales</taxon>
        <taxon>Treboniaceae</taxon>
        <taxon>Trebonia</taxon>
    </lineage>
</organism>
<dbReference type="GO" id="GO:0016491">
    <property type="term" value="F:oxidoreductase activity"/>
    <property type="evidence" value="ECO:0007669"/>
    <property type="project" value="UniProtKB-KW"/>
</dbReference>
<reference evidence="5 6" key="1">
    <citation type="submission" date="2018-11" db="EMBL/GenBank/DDBJ databases">
        <title>Trebonia kvetii gen.nov., sp.nov., a novel acidophilic actinobacterium, and proposal of the new actinobacterial family Treboniaceae fam. nov.</title>
        <authorList>
            <person name="Rapoport D."/>
            <person name="Sagova-Mareckova M."/>
            <person name="Sedlacek I."/>
            <person name="Provaznik J."/>
            <person name="Kralova S."/>
            <person name="Pavlinic D."/>
            <person name="Benes V."/>
            <person name="Kopecky J."/>
        </authorList>
    </citation>
    <scope>NUCLEOTIDE SEQUENCE [LARGE SCALE GENOMIC DNA]</scope>
    <source>
        <strain evidence="5 6">15Tr583</strain>
    </source>
</reference>
<comment type="caution">
    <text evidence="5">The sequence shown here is derived from an EMBL/GenBank/DDBJ whole genome shotgun (WGS) entry which is preliminary data.</text>
</comment>
<evidence type="ECO:0000256" key="3">
    <source>
        <dbReference type="ARBA" id="ARBA00023002"/>
    </source>
</evidence>
<keyword evidence="1" id="KW-0285">Flavoprotein</keyword>
<evidence type="ECO:0000313" key="5">
    <source>
        <dbReference type="EMBL" id="TVZ04022.1"/>
    </source>
</evidence>
<dbReference type="EMBL" id="RPFW01000003">
    <property type="protein sequence ID" value="TVZ04022.1"/>
    <property type="molecule type" value="Genomic_DNA"/>
</dbReference>
<keyword evidence="2" id="KW-0274">FAD</keyword>
<feature type="domain" description="FAD-binding" evidence="4">
    <location>
        <begin position="60"/>
        <end position="128"/>
    </location>
</feature>
<protein>
    <recommendedName>
        <fullName evidence="4">FAD-binding domain-containing protein</fullName>
    </recommendedName>
</protein>
<sequence>MYWYGYFRSPEGTEFADELAAARQRFGSWARWIHDLMAATPAAGLMRHDVYHLPDGLPAFVSGRVVFTGDAAHAAVPTAGQCAALALEDAVCVARIIGAPVLAGDDMTAAMAAFDQARRPRCQRIVRTAIAIGRFGADLPGGWRQRTRNAALRATPAGLMIKIGKPIVRWTPPDGVEP</sequence>
<keyword evidence="3" id="KW-0560">Oxidoreductase</keyword>
<dbReference type="RefSeq" id="WP_145853892.1">
    <property type="nucleotide sequence ID" value="NZ_RPFW01000003.1"/>
</dbReference>
<dbReference type="AlphaFoldDB" id="A0A6P2BY39"/>
<dbReference type="InterPro" id="IPR036188">
    <property type="entry name" value="FAD/NAD-bd_sf"/>
</dbReference>
<accession>A0A6P2BY39</accession>
<dbReference type="PANTHER" id="PTHR46720">
    <property type="entry name" value="HYDROXYLASE, PUTATIVE (AFU_ORTHOLOGUE AFUA_3G01460)-RELATED"/>
    <property type="match status" value="1"/>
</dbReference>
<name>A0A6P2BY39_9ACTN</name>
<dbReference type="InterPro" id="IPR051104">
    <property type="entry name" value="FAD_monoxygenase"/>
</dbReference>